<feature type="transmembrane region" description="Helical" evidence="1">
    <location>
        <begin position="19"/>
        <end position="36"/>
    </location>
</feature>
<keyword evidence="1" id="KW-0472">Membrane</keyword>
<keyword evidence="1" id="KW-1133">Transmembrane helix</keyword>
<accession>A0A6C0FHI5</accession>
<organism evidence="2">
    <name type="scientific">viral metagenome</name>
    <dbReference type="NCBI Taxonomy" id="1070528"/>
    <lineage>
        <taxon>unclassified sequences</taxon>
        <taxon>metagenomes</taxon>
        <taxon>organismal metagenomes</taxon>
    </lineage>
</organism>
<proteinExistence type="predicted"/>
<sequence>MIGGIELQKIYEEFKLERIFNLSITVIIILLIRSYIVQKTYNLMWPKIVRNTGGDDSKFTSLTFYESIMVVLLFSFLFKS</sequence>
<dbReference type="AlphaFoldDB" id="A0A6C0FHI5"/>
<protein>
    <submittedName>
        <fullName evidence="2">Uncharacterized protein</fullName>
    </submittedName>
</protein>
<evidence type="ECO:0000313" key="2">
    <source>
        <dbReference type="EMBL" id="QHT39070.1"/>
    </source>
</evidence>
<evidence type="ECO:0000256" key="1">
    <source>
        <dbReference type="SAM" id="Phobius"/>
    </source>
</evidence>
<keyword evidence="1" id="KW-0812">Transmembrane</keyword>
<name>A0A6C0FHI5_9ZZZZ</name>
<dbReference type="EMBL" id="MN738838">
    <property type="protein sequence ID" value="QHT39070.1"/>
    <property type="molecule type" value="Genomic_DNA"/>
</dbReference>
<reference evidence="2" key="1">
    <citation type="journal article" date="2020" name="Nature">
        <title>Giant virus diversity and host interactions through global metagenomics.</title>
        <authorList>
            <person name="Schulz F."/>
            <person name="Roux S."/>
            <person name="Paez-Espino D."/>
            <person name="Jungbluth S."/>
            <person name="Walsh D.A."/>
            <person name="Denef V.J."/>
            <person name="McMahon K.D."/>
            <person name="Konstantinidis K.T."/>
            <person name="Eloe-Fadrosh E.A."/>
            <person name="Kyrpides N.C."/>
            <person name="Woyke T."/>
        </authorList>
    </citation>
    <scope>NUCLEOTIDE SEQUENCE</scope>
    <source>
        <strain evidence="2">GVMAG-S-ERX556126-94</strain>
    </source>
</reference>
<feature type="transmembrane region" description="Helical" evidence="1">
    <location>
        <begin position="59"/>
        <end position="78"/>
    </location>
</feature>